<dbReference type="SUPFAM" id="SSF46785">
    <property type="entry name" value="Winged helix' DNA-binding domain"/>
    <property type="match status" value="1"/>
</dbReference>
<keyword evidence="4" id="KW-0804">Transcription</keyword>
<protein>
    <submittedName>
        <fullName evidence="6">LysR family transcriptional regulator</fullName>
    </submittedName>
</protein>
<dbReference type="InterPro" id="IPR050389">
    <property type="entry name" value="LysR-type_TF"/>
</dbReference>
<gene>
    <name evidence="6" type="ORF">Aau02nite_19450</name>
</gene>
<dbReference type="InterPro" id="IPR005119">
    <property type="entry name" value="LysR_subst-bd"/>
</dbReference>
<dbReference type="GO" id="GO:0003677">
    <property type="term" value="F:DNA binding"/>
    <property type="evidence" value="ECO:0007669"/>
    <property type="project" value="UniProtKB-KW"/>
</dbReference>
<dbReference type="Gene3D" id="1.10.10.10">
    <property type="entry name" value="Winged helix-like DNA-binding domain superfamily/Winged helix DNA-binding domain"/>
    <property type="match status" value="1"/>
</dbReference>
<evidence type="ECO:0000313" key="7">
    <source>
        <dbReference type="Proteomes" id="UP000681340"/>
    </source>
</evidence>
<dbReference type="PROSITE" id="PS50931">
    <property type="entry name" value="HTH_LYSR"/>
    <property type="match status" value="1"/>
</dbReference>
<dbReference type="EMBL" id="BOQL01000018">
    <property type="protein sequence ID" value="GIM65750.1"/>
    <property type="molecule type" value="Genomic_DNA"/>
</dbReference>
<dbReference type="InterPro" id="IPR036390">
    <property type="entry name" value="WH_DNA-bd_sf"/>
</dbReference>
<keyword evidence="2" id="KW-0805">Transcription regulation</keyword>
<dbReference type="Gene3D" id="3.40.190.10">
    <property type="entry name" value="Periplasmic binding protein-like II"/>
    <property type="match status" value="2"/>
</dbReference>
<dbReference type="AlphaFoldDB" id="A0A919S5G0"/>
<evidence type="ECO:0000256" key="4">
    <source>
        <dbReference type="ARBA" id="ARBA00023163"/>
    </source>
</evidence>
<evidence type="ECO:0000256" key="1">
    <source>
        <dbReference type="ARBA" id="ARBA00009437"/>
    </source>
</evidence>
<evidence type="ECO:0000256" key="3">
    <source>
        <dbReference type="ARBA" id="ARBA00023125"/>
    </source>
</evidence>
<dbReference type="Proteomes" id="UP000681340">
    <property type="component" value="Unassembled WGS sequence"/>
</dbReference>
<keyword evidence="3" id="KW-0238">DNA-binding</keyword>
<accession>A0A919S5G0</accession>
<keyword evidence="7" id="KW-1185">Reference proteome</keyword>
<dbReference type="InterPro" id="IPR036388">
    <property type="entry name" value="WH-like_DNA-bd_sf"/>
</dbReference>
<dbReference type="Pfam" id="PF00126">
    <property type="entry name" value="HTH_1"/>
    <property type="match status" value="1"/>
</dbReference>
<evidence type="ECO:0000256" key="2">
    <source>
        <dbReference type="ARBA" id="ARBA00023015"/>
    </source>
</evidence>
<dbReference type="InterPro" id="IPR000847">
    <property type="entry name" value="LysR_HTH_N"/>
</dbReference>
<feature type="domain" description="HTH lysR-type" evidence="5">
    <location>
        <begin position="3"/>
        <end position="60"/>
    </location>
</feature>
<dbReference type="SUPFAM" id="SSF53850">
    <property type="entry name" value="Periplasmic binding protein-like II"/>
    <property type="match status" value="1"/>
</dbReference>
<dbReference type="PANTHER" id="PTHR30118:SF15">
    <property type="entry name" value="TRANSCRIPTIONAL REGULATORY PROTEIN"/>
    <property type="match status" value="1"/>
</dbReference>
<sequence>MPVDLNLLTSLDALLSERSVMGAAERLHLSSPAVSRTLGRLRKLTGDDILVRTGRSMTPTPYALAIRDDVRRLIRQAHDVLIPRREVEPATLDRIFTIQCNDALATSLAPVLVAGIHAQAPHVRLRILGESTVDTGGLRQGHVDLELGTGRPSLSEFRSETLGHDSLTVAMRPDHPCGKSLDLFSYAAEQHVLVSRRGRLTDPIDDLLAAEGLRRRVVATVASLTMALRIAGCSDMLVTTTALISRPIVDSLGLITRPLPLPVPAAPINCTWHQRNDSDAAHAWLREQVRAALVEICRVPAATG</sequence>
<comment type="similarity">
    <text evidence="1">Belongs to the LysR transcriptional regulatory family.</text>
</comment>
<dbReference type="GO" id="GO:0003700">
    <property type="term" value="F:DNA-binding transcription factor activity"/>
    <property type="evidence" value="ECO:0007669"/>
    <property type="project" value="InterPro"/>
</dbReference>
<organism evidence="6 7">
    <name type="scientific">Actinoplanes auranticolor</name>
    <dbReference type="NCBI Taxonomy" id="47988"/>
    <lineage>
        <taxon>Bacteria</taxon>
        <taxon>Bacillati</taxon>
        <taxon>Actinomycetota</taxon>
        <taxon>Actinomycetes</taxon>
        <taxon>Micromonosporales</taxon>
        <taxon>Micromonosporaceae</taxon>
        <taxon>Actinoplanes</taxon>
    </lineage>
</organism>
<evidence type="ECO:0000313" key="6">
    <source>
        <dbReference type="EMBL" id="GIM65750.1"/>
    </source>
</evidence>
<dbReference type="RefSeq" id="WP_212988006.1">
    <property type="nucleotide sequence ID" value="NZ_BAABEA010000009.1"/>
</dbReference>
<dbReference type="Pfam" id="PF03466">
    <property type="entry name" value="LysR_substrate"/>
    <property type="match status" value="1"/>
</dbReference>
<comment type="caution">
    <text evidence="6">The sequence shown here is derived from an EMBL/GenBank/DDBJ whole genome shotgun (WGS) entry which is preliminary data.</text>
</comment>
<name>A0A919S5G0_9ACTN</name>
<proteinExistence type="inferred from homology"/>
<dbReference type="PANTHER" id="PTHR30118">
    <property type="entry name" value="HTH-TYPE TRANSCRIPTIONAL REGULATOR LEUO-RELATED"/>
    <property type="match status" value="1"/>
</dbReference>
<reference evidence="6" key="1">
    <citation type="submission" date="2021-03" db="EMBL/GenBank/DDBJ databases">
        <title>Whole genome shotgun sequence of Actinoplanes auranticolor NBRC 12245.</title>
        <authorList>
            <person name="Komaki H."/>
            <person name="Tamura T."/>
        </authorList>
    </citation>
    <scope>NUCLEOTIDE SEQUENCE</scope>
    <source>
        <strain evidence="6">NBRC 12245</strain>
    </source>
</reference>
<evidence type="ECO:0000259" key="5">
    <source>
        <dbReference type="PROSITE" id="PS50931"/>
    </source>
</evidence>